<evidence type="ECO:0000256" key="1">
    <source>
        <dbReference type="SAM" id="MobiDB-lite"/>
    </source>
</evidence>
<protein>
    <submittedName>
        <fullName evidence="3">Uncharacterized protein</fullName>
    </submittedName>
</protein>
<feature type="signal peptide" evidence="2">
    <location>
        <begin position="1"/>
        <end position="21"/>
    </location>
</feature>
<dbReference type="RefSeq" id="WP_075799254.1">
    <property type="nucleotide sequence ID" value="NZ_CP015583.1"/>
</dbReference>
<organism evidence="3 5">
    <name type="scientific">Roseomonas gilardii</name>
    <dbReference type="NCBI Taxonomy" id="257708"/>
    <lineage>
        <taxon>Bacteria</taxon>
        <taxon>Pseudomonadati</taxon>
        <taxon>Pseudomonadota</taxon>
        <taxon>Alphaproteobacteria</taxon>
        <taxon>Acetobacterales</taxon>
        <taxon>Roseomonadaceae</taxon>
        <taxon>Roseomonas</taxon>
    </lineage>
</organism>
<dbReference type="AlphaFoldDB" id="A0A1L7AI70"/>
<reference evidence="4 6" key="2">
    <citation type="journal article" date="2019" name="Microb. Pathog.">
        <title>Comparison of VITEK 2, MALDI-TOF MS, 16S rRNA gene sequencing, and whole-genome sequencing for identification of Roseomonas mucosa.</title>
        <authorList>
            <person name="Rudolph W.W."/>
            <person name="Gunzer F."/>
            <person name="Trauth M."/>
            <person name="Bunk B."/>
            <person name="Bigge R."/>
            <person name="Schrottner P."/>
        </authorList>
    </citation>
    <scope>NUCLEOTIDE SEQUENCE [LARGE SCALE GENOMIC DNA]</scope>
    <source>
        <strain evidence="4 6">DSM 103800</strain>
    </source>
</reference>
<feature type="region of interest" description="Disordered" evidence="1">
    <location>
        <begin position="78"/>
        <end position="116"/>
    </location>
</feature>
<evidence type="ECO:0000313" key="6">
    <source>
        <dbReference type="Proteomes" id="UP001258945"/>
    </source>
</evidence>
<name>A0A1L7AI70_9PROT</name>
<sequence>MRTTLLAATGLALTLSLWNMAARAESLDFSNDASSRTFGSARYERTSRTDLGSSPTDFSNTGSSDIDARYARIAGQMNTTANMPGGSPTDFSEAGSGAGRTPGTLLRAPLRDFAER</sequence>
<accession>A0A1L7AI70</accession>
<keyword evidence="6" id="KW-1185">Reference proteome</keyword>
<dbReference type="Proteomes" id="UP001258945">
    <property type="component" value="Unassembled WGS sequence"/>
</dbReference>
<dbReference type="KEGG" id="rgi:RGI145_16630"/>
<evidence type="ECO:0000313" key="5">
    <source>
        <dbReference type="Proteomes" id="UP000185494"/>
    </source>
</evidence>
<gene>
    <name evidence="3" type="ORF">RGI145_16630</name>
    <name evidence="4" type="ORF">RQ831_16425</name>
</gene>
<feature type="region of interest" description="Disordered" evidence="1">
    <location>
        <begin position="32"/>
        <end position="65"/>
    </location>
</feature>
<evidence type="ECO:0000313" key="3">
    <source>
        <dbReference type="EMBL" id="APT58493.1"/>
    </source>
</evidence>
<evidence type="ECO:0000256" key="2">
    <source>
        <dbReference type="SAM" id="SignalP"/>
    </source>
</evidence>
<feature type="compositionally biased region" description="Polar residues" evidence="1">
    <location>
        <begin position="49"/>
        <end position="64"/>
    </location>
</feature>
<feature type="chain" id="PRO_5011956294" evidence="2">
    <location>
        <begin position="22"/>
        <end position="116"/>
    </location>
</feature>
<evidence type="ECO:0000313" key="4">
    <source>
        <dbReference type="EMBL" id="MDT8332645.1"/>
    </source>
</evidence>
<dbReference type="EMBL" id="CP015583">
    <property type="protein sequence ID" value="APT58493.1"/>
    <property type="molecule type" value="Genomic_DNA"/>
</dbReference>
<reference evidence="4" key="3">
    <citation type="submission" date="2023-09" db="EMBL/GenBank/DDBJ databases">
        <authorList>
            <person name="Schober I."/>
            <person name="Bunk B."/>
        </authorList>
    </citation>
    <scope>NUCLEOTIDE SEQUENCE</scope>
    <source>
        <strain evidence="4">DSM 103800</strain>
    </source>
</reference>
<dbReference type="Proteomes" id="UP000185494">
    <property type="component" value="Chromosome 1"/>
</dbReference>
<reference evidence="3 5" key="1">
    <citation type="submission" date="2016-05" db="EMBL/GenBank/DDBJ databases">
        <title>Complete Genome and Methylome Analysis of Psychrotrophic Bacterial Isolates from Antarctic Lake Untersee.</title>
        <authorList>
            <person name="Fomenkov A."/>
            <person name="Akimov V.N."/>
            <person name="Vasilyeva L.V."/>
            <person name="Andersen D."/>
            <person name="Vincze T."/>
            <person name="Roberts R.J."/>
        </authorList>
    </citation>
    <scope>NUCLEOTIDE SEQUENCE [LARGE SCALE GENOMIC DNA]</scope>
    <source>
        <strain evidence="3 5">U14-5</strain>
    </source>
</reference>
<keyword evidence="2" id="KW-0732">Signal</keyword>
<proteinExistence type="predicted"/>
<dbReference type="EMBL" id="JAVVDO010000032">
    <property type="protein sequence ID" value="MDT8332645.1"/>
    <property type="molecule type" value="Genomic_DNA"/>
</dbReference>